<name>A0A6L2MFW7_TANCI</name>
<dbReference type="PROSITE" id="PS50994">
    <property type="entry name" value="INTEGRASE"/>
    <property type="match status" value="1"/>
</dbReference>
<dbReference type="CDD" id="cd00303">
    <property type="entry name" value="retropepsin_like"/>
    <property type="match status" value="1"/>
</dbReference>
<dbReference type="Gene3D" id="3.30.420.10">
    <property type="entry name" value="Ribonuclease H-like superfamily/Ribonuclease H"/>
    <property type="match status" value="2"/>
</dbReference>
<dbReference type="PANTHER" id="PTHR37984:SF5">
    <property type="entry name" value="PROTEIN NYNRIN-LIKE"/>
    <property type="match status" value="1"/>
</dbReference>
<dbReference type="GO" id="GO:0003676">
    <property type="term" value="F:nucleic acid binding"/>
    <property type="evidence" value="ECO:0007669"/>
    <property type="project" value="InterPro"/>
</dbReference>
<reference evidence="4" key="1">
    <citation type="journal article" date="2019" name="Sci. Rep.">
        <title>Draft genome of Tanacetum cinerariifolium, the natural source of mosquito coil.</title>
        <authorList>
            <person name="Yamashiro T."/>
            <person name="Shiraishi A."/>
            <person name="Satake H."/>
            <person name="Nakayama K."/>
        </authorList>
    </citation>
    <scope>NUCLEOTIDE SEQUENCE</scope>
</reference>
<comment type="caution">
    <text evidence="4">The sequence shown here is derived from an EMBL/GenBank/DDBJ whole genome shotgun (WGS) entry which is preliminary data.</text>
</comment>
<dbReference type="Pfam" id="PF17921">
    <property type="entry name" value="Integrase_H2C2"/>
    <property type="match status" value="1"/>
</dbReference>
<dbReference type="InterPro" id="IPR012337">
    <property type="entry name" value="RNaseH-like_sf"/>
</dbReference>
<dbReference type="InterPro" id="IPR050951">
    <property type="entry name" value="Retrovirus_Pol_polyprotein"/>
</dbReference>
<accession>A0A6L2MFW7</accession>
<dbReference type="Gene3D" id="1.10.340.70">
    <property type="match status" value="1"/>
</dbReference>
<protein>
    <recommendedName>
        <fullName evidence="3">Integrase catalytic domain-containing protein</fullName>
    </recommendedName>
</protein>
<organism evidence="4">
    <name type="scientific">Tanacetum cinerariifolium</name>
    <name type="common">Dalmatian daisy</name>
    <name type="synonym">Chrysanthemum cinerariifolium</name>
    <dbReference type="NCBI Taxonomy" id="118510"/>
    <lineage>
        <taxon>Eukaryota</taxon>
        <taxon>Viridiplantae</taxon>
        <taxon>Streptophyta</taxon>
        <taxon>Embryophyta</taxon>
        <taxon>Tracheophyta</taxon>
        <taxon>Spermatophyta</taxon>
        <taxon>Magnoliopsida</taxon>
        <taxon>eudicotyledons</taxon>
        <taxon>Gunneridae</taxon>
        <taxon>Pentapetalae</taxon>
        <taxon>asterids</taxon>
        <taxon>campanulids</taxon>
        <taxon>Asterales</taxon>
        <taxon>Asteraceae</taxon>
        <taxon>Asteroideae</taxon>
        <taxon>Anthemideae</taxon>
        <taxon>Anthemidinae</taxon>
        <taxon>Tanacetum</taxon>
    </lineage>
</organism>
<keyword evidence="1" id="KW-0511">Multifunctional enzyme</keyword>
<dbReference type="InterPro" id="IPR036397">
    <property type="entry name" value="RNaseH_sf"/>
</dbReference>
<gene>
    <name evidence="4" type="ORF">Tci_043083</name>
</gene>
<evidence type="ECO:0000313" key="4">
    <source>
        <dbReference type="EMBL" id="GEU71105.1"/>
    </source>
</evidence>
<dbReference type="InterPro" id="IPR043502">
    <property type="entry name" value="DNA/RNA_pol_sf"/>
</dbReference>
<evidence type="ECO:0000256" key="2">
    <source>
        <dbReference type="SAM" id="MobiDB-lite"/>
    </source>
</evidence>
<feature type="compositionally biased region" description="Basic and acidic residues" evidence="2">
    <location>
        <begin position="480"/>
        <end position="490"/>
    </location>
</feature>
<dbReference type="SUPFAM" id="SSF53098">
    <property type="entry name" value="Ribonuclease H-like"/>
    <property type="match status" value="2"/>
</dbReference>
<dbReference type="InterPro" id="IPR041588">
    <property type="entry name" value="Integrase_H2C2"/>
</dbReference>
<sequence length="1231" mass="142441">MLIENSKDPEKFKKKKLEPRTDGILCLNNRSWLPCYGDLRALIMHESYKSKYYVHPGSDKMYQDLKQLYWWPNMKADIATYVSKCLTCLRVKSEHQKPSGLLVQPEIPQWKWDNITMDFVTKLPRTSSGYDTIWVIVDHLTKSVQFLPMREDDSMDKLTKLYLKEVVTRHGIPILIIFDRDPRFTSNFWRAFQKVFGTRMDMSTAYHPKTDGHSERTIQTLEDMLRAYATPFEALYGRKCRSPVCWVEVGDAQLTGPEIIQETTEKIIQIKQRLQAARDHQKSYANVRHSLPQQLSRVHSTFHVSNLKKCLSDEQLAIPLDELHIDDKLRFVEEPVEIMDQEIKRLRKFRGYKLATEEEVKENEGLEEIVTQVTANVNNANGGGENGENNGCSYKTFTACNPKEFHGKGGAVALTRWIETMESVFDNSGCTANQRVRGTSMGWNLKCVVWFGRPSQQSAILTAGILTDEAVRCGTLTNGNDKRKEREESSKQGSTWKDNKKPKTGQGFVATDPLRIDNVSTYPKYAKCYTFHPEKAPCKLCYNCQKPCHYTRQCWSPISYDCPKWKQATGQTRNPLALEGNRNTRNNRNQARGGAFNRNAVDALQDPKVMTGTFSLNNQFATVLFDSKADFSFISTKFAPLINVEPCIVNPGYVIEIADGKSVEFDRVICDYKMELGNSLFTIDLILLGHRSFDTKEEHEVYLMLVLELLRKEKLYVKVYKCEFWLQEVHFLGHVVNQSGIHADPSKIEAVKNWKAPTMPSEIRLFLGLAGYYRRFITNFSNIAKPLTLLTQKNQKYEWGKKEEEAFQTLKNNMCDASILSLPDGIEDFIVYCDASNQGLGCVLMQRGKVIAYASRQLKIHEKNYTTHDLLLRAVVFALKIYRYYFYGTKSVIYTDHKSLQHTFDQKELNMSQRRKERVKPRRVRAMAMTIQSGVKEMILTAQRDARMVIMDEAHKSRYFVHPRADKMYHDLRDMHDAIWVIVGRLTKSAHFLVIHEDFSTEKLARLYIDVIVAQHGVPVSIILDRDRRFTLHFWQMVQKALGTRLDLNFGGSWDVHIPLAEFSYNNIYHSSIRCAPFEALYDRKCRSYVLWAEIGEGSLIRPELVLETKNKVVLIKQKLKAARDHQKSYEDKRRKPLEFDMGDRVLLKVLPWKGVVHLERRLRLPEELSSVHDTFHVSNLNKCLADANLHVPLDEIKVDKTLCFVEEPVEIMDREIKKLKRKKIALVKVR</sequence>
<feature type="domain" description="Integrase catalytic" evidence="3">
    <location>
        <begin position="104"/>
        <end position="228"/>
    </location>
</feature>
<dbReference type="InterPro" id="IPR043128">
    <property type="entry name" value="Rev_trsase/Diguanyl_cyclase"/>
</dbReference>
<proteinExistence type="predicted"/>
<evidence type="ECO:0000256" key="1">
    <source>
        <dbReference type="ARBA" id="ARBA00023268"/>
    </source>
</evidence>
<dbReference type="AlphaFoldDB" id="A0A6L2MFW7"/>
<dbReference type="FunFam" id="3.30.70.270:FF:000020">
    <property type="entry name" value="Transposon Tf2-6 polyprotein-like Protein"/>
    <property type="match status" value="1"/>
</dbReference>
<dbReference type="PANTHER" id="PTHR37984">
    <property type="entry name" value="PROTEIN CBG26694"/>
    <property type="match status" value="1"/>
</dbReference>
<dbReference type="InterPro" id="IPR041577">
    <property type="entry name" value="RT_RNaseH_2"/>
</dbReference>
<dbReference type="SUPFAM" id="SSF56672">
    <property type="entry name" value="DNA/RNA polymerases"/>
    <property type="match status" value="1"/>
</dbReference>
<evidence type="ECO:0000259" key="3">
    <source>
        <dbReference type="PROSITE" id="PS50994"/>
    </source>
</evidence>
<dbReference type="EMBL" id="BKCJ010006243">
    <property type="protein sequence ID" value="GEU71105.1"/>
    <property type="molecule type" value="Genomic_DNA"/>
</dbReference>
<dbReference type="Pfam" id="PF17919">
    <property type="entry name" value="RT_RNaseH_2"/>
    <property type="match status" value="1"/>
</dbReference>
<dbReference type="Gene3D" id="3.30.70.270">
    <property type="match status" value="2"/>
</dbReference>
<feature type="region of interest" description="Disordered" evidence="2">
    <location>
        <begin position="477"/>
        <end position="509"/>
    </location>
</feature>
<dbReference type="InterPro" id="IPR001584">
    <property type="entry name" value="Integrase_cat-core"/>
</dbReference>
<dbReference type="CDD" id="cd09274">
    <property type="entry name" value="RNase_HI_RT_Ty3"/>
    <property type="match status" value="1"/>
</dbReference>
<dbReference type="GO" id="GO:0015074">
    <property type="term" value="P:DNA integration"/>
    <property type="evidence" value="ECO:0007669"/>
    <property type="project" value="InterPro"/>
</dbReference>
<dbReference type="Pfam" id="PF08284">
    <property type="entry name" value="RVP_2"/>
    <property type="match status" value="1"/>
</dbReference>